<feature type="binding site" evidence="5">
    <location>
        <position position="116"/>
    </location>
    <ligand>
        <name>Mg(2+)</name>
        <dbReference type="ChEBI" id="CHEBI:18420"/>
    </ligand>
</feature>
<dbReference type="Gene3D" id="3.50.30.40">
    <property type="entry name" value="Ribonuclease E inhibitor RraA/RraA-like"/>
    <property type="match status" value="1"/>
</dbReference>
<organism evidence="6 7">
    <name type="scientific">Mesorhizobium australicum</name>
    <dbReference type="NCBI Taxonomy" id="536018"/>
    <lineage>
        <taxon>Bacteria</taxon>
        <taxon>Pseudomonadati</taxon>
        <taxon>Pseudomonadota</taxon>
        <taxon>Alphaproteobacteria</taxon>
        <taxon>Hyphomicrobiales</taxon>
        <taxon>Phyllobacteriaceae</taxon>
        <taxon>Mesorhizobium</taxon>
    </lineage>
</organism>
<proteinExistence type="predicted"/>
<accession>A0A1X7NGN1</accession>
<evidence type="ECO:0000313" key="7">
    <source>
        <dbReference type="Proteomes" id="UP000193083"/>
    </source>
</evidence>
<reference evidence="6 7" key="1">
    <citation type="submission" date="2017-04" db="EMBL/GenBank/DDBJ databases">
        <authorList>
            <person name="Afonso C.L."/>
            <person name="Miller P.J."/>
            <person name="Scott M.A."/>
            <person name="Spackman E."/>
            <person name="Goraichik I."/>
            <person name="Dimitrov K.M."/>
            <person name="Suarez D.L."/>
            <person name="Swayne D.E."/>
        </authorList>
    </citation>
    <scope>NUCLEOTIDE SEQUENCE [LARGE SCALE GENOMIC DNA]</scope>
    <source>
        <strain evidence="6 7">B5P</strain>
    </source>
</reference>
<protein>
    <recommendedName>
        <fullName evidence="2">Putative 4-hydroxy-4-methyl-2-oxoglutarate aldolase</fullName>
    </recommendedName>
    <alternativeName>
        <fullName evidence="3">Regulator of ribonuclease activity homolog</fullName>
    </alternativeName>
    <alternativeName>
        <fullName evidence="4">RraA-like protein</fullName>
    </alternativeName>
</protein>
<dbReference type="PANTHER" id="PTHR33254">
    <property type="entry name" value="4-HYDROXY-4-METHYL-2-OXOGLUTARATE ALDOLASE 3-RELATED"/>
    <property type="match status" value="1"/>
</dbReference>
<gene>
    <name evidence="6" type="ORF">SAMN02982922_1842</name>
</gene>
<keyword evidence="5" id="KW-0479">Metal-binding</keyword>
<dbReference type="InterPro" id="IPR036704">
    <property type="entry name" value="RraA/RraA-like_sf"/>
</dbReference>
<evidence type="ECO:0000313" key="6">
    <source>
        <dbReference type="EMBL" id="SMH36921.1"/>
    </source>
</evidence>
<comment type="cofactor">
    <cofactor evidence="1">
        <name>a divalent metal cation</name>
        <dbReference type="ChEBI" id="CHEBI:60240"/>
    </cofactor>
</comment>
<dbReference type="AlphaFoldDB" id="A0A1X7NGN1"/>
<keyword evidence="5" id="KW-0460">Magnesium</keyword>
<dbReference type="Proteomes" id="UP000193083">
    <property type="component" value="Unassembled WGS sequence"/>
</dbReference>
<dbReference type="SUPFAM" id="SSF89562">
    <property type="entry name" value="RraA-like"/>
    <property type="match status" value="1"/>
</dbReference>
<comment type="cofactor">
    <cofactor evidence="5">
        <name>Mg(2+)</name>
        <dbReference type="ChEBI" id="CHEBI:18420"/>
    </cofactor>
</comment>
<feature type="binding site" evidence="5">
    <location>
        <begin position="93"/>
        <end position="96"/>
    </location>
    <ligand>
        <name>substrate</name>
    </ligand>
</feature>
<dbReference type="Pfam" id="PF03737">
    <property type="entry name" value="RraA-like"/>
    <property type="match status" value="1"/>
</dbReference>
<name>A0A1X7NGN1_9HYPH</name>
<dbReference type="RefSeq" id="WP_085463891.1">
    <property type="nucleotide sequence ID" value="NZ_FXBL01000004.1"/>
</dbReference>
<sequence>MFTIHEMPPQLDPKLIELLERAETGTVGHFFHSGFVDRGIAAILPEARVAGTAVTVRTPHADSTIIHYVTKLIRPGDFLVVERCGDLRHACFGGAVGHAMKIAGLKGAAIDGPSTDINELKLIGLPVWCRGPSSITTKLMGLDGAVNVPVTVGGQVIRPGDAILADESGVIVLDPQQAEAIAREAIADQEDEQLLLQRLRNGEYLPDITGATALVEKNLRKGA</sequence>
<dbReference type="EMBL" id="FXBL01000004">
    <property type="protein sequence ID" value="SMH36921.1"/>
    <property type="molecule type" value="Genomic_DNA"/>
</dbReference>
<evidence type="ECO:0000256" key="5">
    <source>
        <dbReference type="PIRSR" id="PIRSR605493-1"/>
    </source>
</evidence>
<dbReference type="CDD" id="cd16841">
    <property type="entry name" value="RraA_family"/>
    <property type="match status" value="1"/>
</dbReference>
<dbReference type="GO" id="GO:0046872">
    <property type="term" value="F:metal ion binding"/>
    <property type="evidence" value="ECO:0007669"/>
    <property type="project" value="UniProtKB-KW"/>
</dbReference>
<dbReference type="InterPro" id="IPR005493">
    <property type="entry name" value="RraA/RraA-like"/>
</dbReference>
<dbReference type="PANTHER" id="PTHR33254:SF4">
    <property type="entry name" value="4-HYDROXY-4-METHYL-2-OXOGLUTARATE ALDOLASE 3-RELATED"/>
    <property type="match status" value="1"/>
</dbReference>
<dbReference type="OrthoDB" id="9812532at2"/>
<evidence type="ECO:0000256" key="1">
    <source>
        <dbReference type="ARBA" id="ARBA00001968"/>
    </source>
</evidence>
<evidence type="ECO:0000256" key="3">
    <source>
        <dbReference type="ARBA" id="ARBA00029596"/>
    </source>
</evidence>
<evidence type="ECO:0000256" key="4">
    <source>
        <dbReference type="ARBA" id="ARBA00030169"/>
    </source>
</evidence>
<keyword evidence="7" id="KW-1185">Reference proteome</keyword>
<evidence type="ECO:0000256" key="2">
    <source>
        <dbReference type="ARBA" id="ARBA00016549"/>
    </source>
</evidence>